<dbReference type="GO" id="GO:0003677">
    <property type="term" value="F:DNA binding"/>
    <property type="evidence" value="ECO:0007669"/>
    <property type="project" value="UniProtKB-KW"/>
</dbReference>
<dbReference type="InterPro" id="IPR034149">
    <property type="entry name" value="TOPRIM_TopoI"/>
</dbReference>
<reference evidence="11 12" key="1">
    <citation type="submission" date="2019-07" db="EMBL/GenBank/DDBJ databases">
        <title>Thalassofilum flectens gen. nov., sp. nov., a novel moderate thermophilic anaerobe from a shallow sea hot spring in Kunashir Island (Russia), representing a new family in the order Bacteroidales, and proposal of Thalassofilacea fam. nov.</title>
        <authorList>
            <person name="Kochetkova T.V."/>
            <person name="Podosokorskaya O.A."/>
            <person name="Novikov A."/>
            <person name="Elcheninov A.G."/>
            <person name="Toshchakov S.V."/>
            <person name="Kublanov I.V."/>
        </authorList>
    </citation>
    <scope>NUCLEOTIDE SEQUENCE [LARGE SCALE GENOMIC DNA]</scope>
    <source>
        <strain evidence="11 12">38-H</strain>
    </source>
</reference>
<evidence type="ECO:0000313" key="12">
    <source>
        <dbReference type="Proteomes" id="UP000500961"/>
    </source>
</evidence>
<dbReference type="InterPro" id="IPR028612">
    <property type="entry name" value="Topoisom_1_IA"/>
</dbReference>
<dbReference type="PROSITE" id="PS00396">
    <property type="entry name" value="TOPO_IA_1"/>
    <property type="match status" value="1"/>
</dbReference>
<comment type="catalytic activity">
    <reaction evidence="1 8">
        <text>ATP-independent breakage of single-stranded DNA, followed by passage and rejoining.</text>
        <dbReference type="EC" id="5.6.2.1"/>
    </reaction>
</comment>
<evidence type="ECO:0000256" key="8">
    <source>
        <dbReference type="HAMAP-Rule" id="MF_00952"/>
    </source>
</evidence>
<dbReference type="InterPro" id="IPR013826">
    <property type="entry name" value="Topo_IA_cen_sub3"/>
</dbReference>
<comment type="similarity">
    <text evidence="2 8">Belongs to the type IA topoisomerase family.</text>
</comment>
<dbReference type="InterPro" id="IPR013497">
    <property type="entry name" value="Topo_IA_cen"/>
</dbReference>
<name>A0A7D3XJF7_9BACT</name>
<dbReference type="SMART" id="SM00437">
    <property type="entry name" value="TOP1Ac"/>
    <property type="match status" value="1"/>
</dbReference>
<dbReference type="InterPro" id="IPR023405">
    <property type="entry name" value="Topo_IA_core_domain"/>
</dbReference>
<evidence type="ECO:0000256" key="6">
    <source>
        <dbReference type="ARBA" id="ARBA00023125"/>
    </source>
</evidence>
<dbReference type="Pfam" id="PF01751">
    <property type="entry name" value="Toprim"/>
    <property type="match status" value="1"/>
</dbReference>
<sequence length="776" mass="87944">MISNLVIVESPAKAKTIEKFLGKDFVVKSSFGHIRDLSKNKLGIDISKNYKPQYVVSDDKKKVVDELKKAAKEAETVWLASDEDREGEAIAWHLAQVLKLDPKKTKRIVFHEITKSAIENAIKNPRNIDENLVNSQQARRVLDRLVGFEISPILWKKVKPSLSAGRVQSVALRLIVEREREIINFKAKSFFKVFAEFDGEIPFKAELSEKLTSLDEVKKFLAHCKDATLTVDDITKKPAKKSPPAPFTTSTLQQEASRKFGFSVSQTMRLAQKLYEAGYITYMRTDSVNLSDFALNAAKDIISKEFGEKYSKTRRFKTKAKGAQEAHEAIRPTYLEKVKVPGTAAEQKLYDLIRKRTLASQMSDALLERTTIKINISGVEYQFIASGEVIKFDGFLKAYIESSDDESDESATKGLLPSLKLGEKLNPKQIVANERFTQRPPRYTEASLVKKLEELGIGRPSTYAPTISTIISRGYVLKEDRPGVERHYQSVVLKDGKLKQSQKVEITGAEKSKLFPSDIGIVVNDFLVKYFPDIVDYNFTASVEERFDKIAEGKVVWTKMIDEFYKPFHKNVEKTEKESDYTKGERELGVDPETGKKVIVRIGRYGPIVQIGDNDPESGEKPKYASLLKGQLISTITLEEALELFKLPRKLGEYEGKEVVVAIGRFGPYVRHDGKFYSLKKEDNPLTVELNRAIEIIEEGRLKEKQKHIKSFDEDPELKILNGRWGLYISKNKKNYKIPKGTNAEELTYSDCLKIIEDSDKGSKTTKKSSTKSKKK</sequence>
<dbReference type="GO" id="GO:0003917">
    <property type="term" value="F:DNA topoisomerase type I (single strand cut, ATP-independent) activity"/>
    <property type="evidence" value="ECO:0007669"/>
    <property type="project" value="UniProtKB-UniRule"/>
</dbReference>
<evidence type="ECO:0000256" key="4">
    <source>
        <dbReference type="ARBA" id="ARBA00022842"/>
    </source>
</evidence>
<feature type="site" description="Interaction with DNA" evidence="8">
    <location>
        <position position="139"/>
    </location>
</feature>
<dbReference type="InterPro" id="IPR005733">
    <property type="entry name" value="TopoI_bac-type"/>
</dbReference>
<feature type="site" description="Interaction with DNA" evidence="8">
    <location>
        <position position="473"/>
    </location>
</feature>
<keyword evidence="6 8" id="KW-0238">DNA-binding</keyword>
<feature type="site" description="Interaction with DNA" evidence="8">
    <location>
        <position position="155"/>
    </location>
</feature>
<dbReference type="Pfam" id="PF13368">
    <property type="entry name" value="Toprim_C_rpt"/>
    <property type="match status" value="3"/>
</dbReference>
<evidence type="ECO:0000256" key="2">
    <source>
        <dbReference type="ARBA" id="ARBA00009446"/>
    </source>
</evidence>
<dbReference type="GO" id="GO:0006265">
    <property type="term" value="P:DNA topological change"/>
    <property type="evidence" value="ECO:0007669"/>
    <property type="project" value="UniProtKB-UniRule"/>
</dbReference>
<dbReference type="InterPro" id="IPR003602">
    <property type="entry name" value="Topo_IA_DNA-bd_dom"/>
</dbReference>
<feature type="domain" description="Topo IA-type catalytic" evidence="10">
    <location>
        <begin position="129"/>
        <end position="572"/>
    </location>
</feature>
<dbReference type="NCBIfam" id="TIGR01051">
    <property type="entry name" value="topA_bact"/>
    <property type="match status" value="1"/>
</dbReference>
<feature type="site" description="Interaction with DNA" evidence="8">
    <location>
        <position position="284"/>
    </location>
</feature>
<evidence type="ECO:0000256" key="1">
    <source>
        <dbReference type="ARBA" id="ARBA00000213"/>
    </source>
</evidence>
<dbReference type="PANTHER" id="PTHR42785:SF1">
    <property type="entry name" value="DNA TOPOISOMERASE"/>
    <property type="match status" value="1"/>
</dbReference>
<feature type="domain" description="Toprim" evidence="9">
    <location>
        <begin position="3"/>
        <end position="113"/>
    </location>
</feature>
<feature type="site" description="Interaction with DNA" evidence="8">
    <location>
        <position position="143"/>
    </location>
</feature>
<dbReference type="PRINTS" id="PR00417">
    <property type="entry name" value="PRTPISMRASEI"/>
</dbReference>
<dbReference type="RefSeq" id="WP_173072365.1">
    <property type="nucleotide sequence ID" value="NZ_CP041345.1"/>
</dbReference>
<dbReference type="Gene3D" id="3.40.50.140">
    <property type="match status" value="1"/>
</dbReference>
<gene>
    <name evidence="8 11" type="primary">topA</name>
    <name evidence="11" type="ORF">FHG85_00725</name>
</gene>
<dbReference type="InterPro" id="IPR013825">
    <property type="entry name" value="Topo_IA_cen_sub2"/>
</dbReference>
<dbReference type="InterPro" id="IPR013824">
    <property type="entry name" value="Topo_IA_cen_sub1"/>
</dbReference>
<proteinExistence type="inferred from homology"/>
<comment type="caution">
    <text evidence="8">Lacks conserved residue(s) required for the propagation of feature annotation.</text>
</comment>
<evidence type="ECO:0000313" key="11">
    <source>
        <dbReference type="EMBL" id="QKG78850.1"/>
    </source>
</evidence>
<dbReference type="EC" id="5.6.2.1" evidence="8"/>
<evidence type="ECO:0000256" key="5">
    <source>
        <dbReference type="ARBA" id="ARBA00023029"/>
    </source>
</evidence>
<keyword evidence="12" id="KW-1185">Reference proteome</keyword>
<dbReference type="Proteomes" id="UP000500961">
    <property type="component" value="Chromosome"/>
</dbReference>
<dbReference type="InterPro" id="IPR000380">
    <property type="entry name" value="Topo_IA"/>
</dbReference>
<keyword evidence="4" id="KW-0460">Magnesium</keyword>
<dbReference type="GO" id="GO:0046872">
    <property type="term" value="F:metal ion binding"/>
    <property type="evidence" value="ECO:0007669"/>
    <property type="project" value="UniProtKB-KW"/>
</dbReference>
<feature type="site" description="Interaction with DNA" evidence="8">
    <location>
        <position position="33"/>
    </location>
</feature>
<dbReference type="InterPro" id="IPR023406">
    <property type="entry name" value="Topo_IA_AS"/>
</dbReference>
<evidence type="ECO:0000256" key="3">
    <source>
        <dbReference type="ARBA" id="ARBA00022723"/>
    </source>
</evidence>
<dbReference type="InterPro" id="IPR025589">
    <property type="entry name" value="Toprim_C_rpt"/>
</dbReference>
<organism evidence="11 12">
    <name type="scientific">Tenuifilum thalassicum</name>
    <dbReference type="NCBI Taxonomy" id="2590900"/>
    <lineage>
        <taxon>Bacteria</taxon>
        <taxon>Pseudomonadati</taxon>
        <taxon>Bacteroidota</taxon>
        <taxon>Bacteroidia</taxon>
        <taxon>Bacteroidales</taxon>
        <taxon>Tenuifilaceae</taxon>
        <taxon>Tenuifilum</taxon>
    </lineage>
</organism>
<dbReference type="AlphaFoldDB" id="A0A7D3XJF7"/>
<comment type="subunit">
    <text evidence="8">Monomer.</text>
</comment>
<accession>A0A7D3XJF7</accession>
<dbReference type="PROSITE" id="PS52039">
    <property type="entry name" value="TOPO_IA_2"/>
    <property type="match status" value="1"/>
</dbReference>
<keyword evidence="5 8" id="KW-0799">Topoisomerase</keyword>
<dbReference type="Gene3D" id="1.10.460.10">
    <property type="entry name" value="Topoisomerase I, domain 2"/>
    <property type="match status" value="1"/>
</dbReference>
<evidence type="ECO:0000256" key="7">
    <source>
        <dbReference type="ARBA" id="ARBA00023235"/>
    </source>
</evidence>
<dbReference type="PANTHER" id="PTHR42785">
    <property type="entry name" value="DNA TOPOISOMERASE, TYPE IA, CORE"/>
    <property type="match status" value="1"/>
</dbReference>
<evidence type="ECO:0000259" key="10">
    <source>
        <dbReference type="PROSITE" id="PS52039"/>
    </source>
</evidence>
<evidence type="ECO:0000259" key="9">
    <source>
        <dbReference type="PROSITE" id="PS50880"/>
    </source>
</evidence>
<dbReference type="SMART" id="SM00493">
    <property type="entry name" value="TOPRIM"/>
    <property type="match status" value="1"/>
</dbReference>
<dbReference type="Pfam" id="PF01131">
    <property type="entry name" value="Topoisom_bac"/>
    <property type="match status" value="1"/>
</dbReference>
<dbReference type="InterPro" id="IPR006171">
    <property type="entry name" value="TOPRIM_dom"/>
</dbReference>
<feature type="site" description="Interaction with DNA" evidence="8">
    <location>
        <position position="140"/>
    </location>
</feature>
<protein>
    <recommendedName>
        <fullName evidence="8">DNA topoisomerase 1</fullName>
        <ecNumber evidence="8">5.6.2.1</ecNumber>
    </recommendedName>
    <alternativeName>
        <fullName evidence="8">DNA topoisomerase I</fullName>
    </alternativeName>
</protein>
<dbReference type="HAMAP" id="MF_00952">
    <property type="entry name" value="Topoisom_1_prok"/>
    <property type="match status" value="1"/>
</dbReference>
<dbReference type="PROSITE" id="PS50880">
    <property type="entry name" value="TOPRIM"/>
    <property type="match status" value="1"/>
</dbReference>
<dbReference type="CDD" id="cd03363">
    <property type="entry name" value="TOPRIM_TopoIA_TopoI"/>
    <property type="match status" value="1"/>
</dbReference>
<feature type="region of interest" description="Interaction with DNA" evidence="8">
    <location>
        <begin position="163"/>
        <end position="168"/>
    </location>
</feature>
<dbReference type="InterPro" id="IPR003601">
    <property type="entry name" value="Topo_IA_2"/>
</dbReference>
<dbReference type="Gene3D" id="2.70.20.10">
    <property type="entry name" value="Topoisomerase I, domain 3"/>
    <property type="match status" value="1"/>
</dbReference>
<dbReference type="SUPFAM" id="SSF56712">
    <property type="entry name" value="Prokaryotic type I DNA topoisomerase"/>
    <property type="match status" value="1"/>
</dbReference>
<comment type="function">
    <text evidence="8">Releases the supercoiling and torsional tension of DNA, which is introduced during the DNA replication and transcription, by transiently cleaving and rejoining one strand of the DNA duplex. Introduces a single-strand break via transesterification at a target site in duplex DNA. The scissile phosphodiester is attacked by the catalytic tyrosine of the enzyme, resulting in the formation of a DNA-(5'-phosphotyrosyl)-enzyme intermediate and the expulsion of a 3'-OH DNA strand. The free DNA strand then undergoes passage around the unbroken strand, thus removing DNA supercoils. Finally, in the religation step, the DNA 3'-OH attacks the covalent intermediate to expel the active-site tyrosine and restore the DNA phosphodiester backbone.</text>
</comment>
<dbReference type="KEGG" id="ttz:FHG85_00725"/>
<feature type="active site" description="O-(5'-phospho-DNA)-tyrosine intermediate" evidence="8">
    <location>
        <position position="282"/>
    </location>
</feature>
<dbReference type="SMART" id="SM00436">
    <property type="entry name" value="TOP1Bc"/>
    <property type="match status" value="1"/>
</dbReference>
<dbReference type="Gene3D" id="1.10.290.10">
    <property type="entry name" value="Topoisomerase I, domain 4"/>
    <property type="match status" value="1"/>
</dbReference>
<keyword evidence="7 8" id="KW-0413">Isomerase</keyword>
<keyword evidence="3" id="KW-0479">Metal-binding</keyword>
<dbReference type="CDD" id="cd00186">
    <property type="entry name" value="TOP1Ac"/>
    <property type="match status" value="1"/>
</dbReference>
<dbReference type="EMBL" id="CP041345">
    <property type="protein sequence ID" value="QKG78850.1"/>
    <property type="molecule type" value="Genomic_DNA"/>
</dbReference>